<dbReference type="Gene3D" id="3.30.1370.60">
    <property type="entry name" value="Hypothetical oxidoreductase yiak, domain 2"/>
    <property type="match status" value="1"/>
</dbReference>
<dbReference type="InterPro" id="IPR043144">
    <property type="entry name" value="Mal/L-sulf/L-lact_DH-like_ah"/>
</dbReference>
<protein>
    <submittedName>
        <fullName evidence="4">Ldh family oxidoreductase</fullName>
    </submittedName>
</protein>
<feature type="region of interest" description="Disordered" evidence="3">
    <location>
        <begin position="199"/>
        <end position="218"/>
    </location>
</feature>
<evidence type="ECO:0000313" key="5">
    <source>
        <dbReference type="Proteomes" id="UP001499954"/>
    </source>
</evidence>
<dbReference type="SUPFAM" id="SSF89733">
    <property type="entry name" value="L-sulfolactate dehydrogenase-like"/>
    <property type="match status" value="1"/>
</dbReference>
<comment type="similarity">
    <text evidence="1">Belongs to the LDH2/MDH2 oxidoreductase family.</text>
</comment>
<evidence type="ECO:0000313" key="4">
    <source>
        <dbReference type="EMBL" id="GAA1940170.1"/>
    </source>
</evidence>
<name>A0ABN2Q035_9MICO</name>
<evidence type="ECO:0000256" key="3">
    <source>
        <dbReference type="SAM" id="MobiDB-lite"/>
    </source>
</evidence>
<keyword evidence="2" id="KW-0560">Oxidoreductase</keyword>
<dbReference type="PANTHER" id="PTHR11091">
    <property type="entry name" value="OXIDOREDUCTASE-RELATED"/>
    <property type="match status" value="1"/>
</dbReference>
<dbReference type="InterPro" id="IPR036111">
    <property type="entry name" value="Mal/L-sulfo/L-lacto_DH-like_sf"/>
</dbReference>
<dbReference type="Proteomes" id="UP001499954">
    <property type="component" value="Unassembled WGS sequence"/>
</dbReference>
<reference evidence="4 5" key="1">
    <citation type="journal article" date="2019" name="Int. J. Syst. Evol. Microbiol.">
        <title>The Global Catalogue of Microorganisms (GCM) 10K type strain sequencing project: providing services to taxonomists for standard genome sequencing and annotation.</title>
        <authorList>
            <consortium name="The Broad Institute Genomics Platform"/>
            <consortium name="The Broad Institute Genome Sequencing Center for Infectious Disease"/>
            <person name="Wu L."/>
            <person name="Ma J."/>
        </authorList>
    </citation>
    <scope>NUCLEOTIDE SEQUENCE [LARGE SCALE GENOMIC DNA]</scope>
    <source>
        <strain evidence="4 5">JCM 13584</strain>
    </source>
</reference>
<accession>A0ABN2Q035</accession>
<feature type="compositionally biased region" description="Low complexity" evidence="3">
    <location>
        <begin position="203"/>
        <end position="216"/>
    </location>
</feature>
<dbReference type="PANTHER" id="PTHR11091:SF0">
    <property type="entry name" value="MALATE DEHYDROGENASE"/>
    <property type="match status" value="1"/>
</dbReference>
<sequence>MPGSVNVTPAALEQFITDLFVAAGVSEADAAVAAPVFVWANLRGVDSHGLARVPRYLELFTSGEANATPDITVDSSKPGVVVVDADRAPGPVALTRAADLAIERAREQGIALVSVRGTVHTGAIGYYASRIADAGLVGLGMVAGMPNMAYEGAAGASVATSPLAIAVPGTGAHPTVLLDMATAVIALGKIAQFKRAGTPLPEGAATTADGTPTTDPNEAKIPLPVGGAKGSGLSLMFELLTSVLVTAPILTGFHGGAPDGRKHRQNATLIAIDPSAVGSPEEFAANVDETVETIQALPVAAGSDRVIVPGQRGAETFDQRSADGIPVGEKLWDELVEVAGTLGVAVPAPIEVG</sequence>
<dbReference type="InterPro" id="IPR003767">
    <property type="entry name" value="Malate/L-lactate_DH-like"/>
</dbReference>
<organism evidence="4 5">
    <name type="scientific">Agromyces allii</name>
    <dbReference type="NCBI Taxonomy" id="393607"/>
    <lineage>
        <taxon>Bacteria</taxon>
        <taxon>Bacillati</taxon>
        <taxon>Actinomycetota</taxon>
        <taxon>Actinomycetes</taxon>
        <taxon>Micrococcales</taxon>
        <taxon>Microbacteriaceae</taxon>
        <taxon>Agromyces</taxon>
    </lineage>
</organism>
<evidence type="ECO:0000256" key="1">
    <source>
        <dbReference type="ARBA" id="ARBA00006056"/>
    </source>
</evidence>
<dbReference type="Gene3D" id="1.10.1530.10">
    <property type="match status" value="1"/>
</dbReference>
<proteinExistence type="inferred from homology"/>
<evidence type="ECO:0000256" key="2">
    <source>
        <dbReference type="ARBA" id="ARBA00023002"/>
    </source>
</evidence>
<dbReference type="RefSeq" id="WP_157415063.1">
    <property type="nucleotide sequence ID" value="NZ_BAAAMK010000001.1"/>
</dbReference>
<dbReference type="InterPro" id="IPR043143">
    <property type="entry name" value="Mal/L-sulf/L-lact_DH-like_NADP"/>
</dbReference>
<keyword evidence="5" id="KW-1185">Reference proteome</keyword>
<comment type="caution">
    <text evidence="4">The sequence shown here is derived from an EMBL/GenBank/DDBJ whole genome shotgun (WGS) entry which is preliminary data.</text>
</comment>
<dbReference type="Pfam" id="PF02615">
    <property type="entry name" value="Ldh_2"/>
    <property type="match status" value="1"/>
</dbReference>
<gene>
    <name evidence="4" type="ORF">GCM10009717_03150</name>
</gene>
<dbReference type="EMBL" id="BAAAMK010000001">
    <property type="protein sequence ID" value="GAA1940170.1"/>
    <property type="molecule type" value="Genomic_DNA"/>
</dbReference>